<protein>
    <submittedName>
        <fullName evidence="3">Family 2 glycosyl transferase</fullName>
    </submittedName>
</protein>
<name>A0A2T3HK39_9SPHI</name>
<dbReference type="AlphaFoldDB" id="A0A2T3HK39"/>
<dbReference type="Pfam" id="PF00535">
    <property type="entry name" value="Glycos_transf_2"/>
    <property type="match status" value="1"/>
</dbReference>
<dbReference type="SUPFAM" id="SSF53448">
    <property type="entry name" value="Nucleotide-diphospho-sugar transferases"/>
    <property type="match status" value="1"/>
</dbReference>
<dbReference type="Gene3D" id="3.90.550.10">
    <property type="entry name" value="Spore Coat Polysaccharide Biosynthesis Protein SpsA, Chain A"/>
    <property type="match status" value="1"/>
</dbReference>
<gene>
    <name evidence="3" type="ORF">C7T94_09190</name>
</gene>
<proteinExistence type="predicted"/>
<keyword evidence="1" id="KW-1133">Transmembrane helix</keyword>
<dbReference type="PANTHER" id="PTHR43685">
    <property type="entry name" value="GLYCOSYLTRANSFERASE"/>
    <property type="match status" value="1"/>
</dbReference>
<dbReference type="EMBL" id="PYLS01000005">
    <property type="protein sequence ID" value="PST82807.1"/>
    <property type="molecule type" value="Genomic_DNA"/>
</dbReference>
<dbReference type="OrthoDB" id="9801954at2"/>
<keyword evidence="3" id="KW-0808">Transferase</keyword>
<feature type="domain" description="Glycosyltransferase 2-like" evidence="2">
    <location>
        <begin position="6"/>
        <end position="125"/>
    </location>
</feature>
<sequence length="323" mass="36245">MQIKVSVVIPTYNRTNLLLNCLDSLRKQQLDKALFEVIVVSDGPDPKTEAALKTYINKQPVNFRYLHTSVKKGPAAARNLGWLTARGTLVAFTDDDCLPDRNWLKHLVRAATTDEPAAFTGTTIVPTGWRVSDHALNTKGLETAEFITANCAVSKQALILTGGFDERFEVAWREDSDLQFRLLEHSIGIKKVAPAVVVHPVRSGRFGLSLSEQKKGMYDVLLYKKYPAFYRQKIQPRPLWFYYVVNALWVVLLISVLKAEWTAAGIAAAGLGLLLFGFALKRLYRTSKTARDIAEMLVTSLVIPTLSVYWRMVGNIRYKTALL</sequence>
<feature type="transmembrane region" description="Helical" evidence="1">
    <location>
        <begin position="293"/>
        <end position="313"/>
    </location>
</feature>
<reference evidence="3 4" key="1">
    <citation type="submission" date="2018-03" db="EMBL/GenBank/DDBJ databases">
        <authorList>
            <person name="Keele B.F."/>
        </authorList>
    </citation>
    <scope>NUCLEOTIDE SEQUENCE [LARGE SCALE GENOMIC DNA]</scope>
    <source>
        <strain evidence="3 4">YL28-9</strain>
    </source>
</reference>
<evidence type="ECO:0000256" key="1">
    <source>
        <dbReference type="SAM" id="Phobius"/>
    </source>
</evidence>
<keyword evidence="1" id="KW-0812">Transmembrane</keyword>
<keyword evidence="1" id="KW-0472">Membrane</keyword>
<dbReference type="Proteomes" id="UP000240912">
    <property type="component" value="Unassembled WGS sequence"/>
</dbReference>
<comment type="caution">
    <text evidence="3">The sequence shown here is derived from an EMBL/GenBank/DDBJ whole genome shotgun (WGS) entry which is preliminary data.</text>
</comment>
<dbReference type="PANTHER" id="PTHR43685:SF3">
    <property type="entry name" value="SLR2126 PROTEIN"/>
    <property type="match status" value="1"/>
</dbReference>
<dbReference type="InterPro" id="IPR001173">
    <property type="entry name" value="Glyco_trans_2-like"/>
</dbReference>
<dbReference type="InterPro" id="IPR029044">
    <property type="entry name" value="Nucleotide-diphossugar_trans"/>
</dbReference>
<keyword evidence="4" id="KW-1185">Reference proteome</keyword>
<feature type="transmembrane region" description="Helical" evidence="1">
    <location>
        <begin position="263"/>
        <end position="281"/>
    </location>
</feature>
<organism evidence="3 4">
    <name type="scientific">Pedobacter yulinensis</name>
    <dbReference type="NCBI Taxonomy" id="2126353"/>
    <lineage>
        <taxon>Bacteria</taxon>
        <taxon>Pseudomonadati</taxon>
        <taxon>Bacteroidota</taxon>
        <taxon>Sphingobacteriia</taxon>
        <taxon>Sphingobacteriales</taxon>
        <taxon>Sphingobacteriaceae</taxon>
        <taxon>Pedobacter</taxon>
    </lineage>
</organism>
<dbReference type="RefSeq" id="WP_107215068.1">
    <property type="nucleotide sequence ID" value="NZ_KZ686269.1"/>
</dbReference>
<dbReference type="GO" id="GO:0016740">
    <property type="term" value="F:transferase activity"/>
    <property type="evidence" value="ECO:0007669"/>
    <property type="project" value="UniProtKB-KW"/>
</dbReference>
<evidence type="ECO:0000313" key="4">
    <source>
        <dbReference type="Proteomes" id="UP000240912"/>
    </source>
</evidence>
<accession>A0A2T3HK39</accession>
<evidence type="ECO:0000313" key="3">
    <source>
        <dbReference type="EMBL" id="PST82807.1"/>
    </source>
</evidence>
<feature type="transmembrane region" description="Helical" evidence="1">
    <location>
        <begin position="239"/>
        <end position="257"/>
    </location>
</feature>
<dbReference type="CDD" id="cd00761">
    <property type="entry name" value="Glyco_tranf_GTA_type"/>
    <property type="match status" value="1"/>
</dbReference>
<evidence type="ECO:0000259" key="2">
    <source>
        <dbReference type="Pfam" id="PF00535"/>
    </source>
</evidence>
<dbReference type="InterPro" id="IPR050834">
    <property type="entry name" value="Glycosyltransf_2"/>
</dbReference>